<dbReference type="EMBL" id="BART01029375">
    <property type="protein sequence ID" value="GAH00485.1"/>
    <property type="molecule type" value="Genomic_DNA"/>
</dbReference>
<organism evidence="1">
    <name type="scientific">marine sediment metagenome</name>
    <dbReference type="NCBI Taxonomy" id="412755"/>
    <lineage>
        <taxon>unclassified sequences</taxon>
        <taxon>metagenomes</taxon>
        <taxon>ecological metagenomes</taxon>
    </lineage>
</organism>
<name>X1CWR8_9ZZZZ</name>
<proteinExistence type="predicted"/>
<protein>
    <submittedName>
        <fullName evidence="1">Uncharacterized protein</fullName>
    </submittedName>
</protein>
<evidence type="ECO:0000313" key="1">
    <source>
        <dbReference type="EMBL" id="GAH00485.1"/>
    </source>
</evidence>
<sequence>MFNYGHPQCGVEEPETYRRNFGLLLWKAGYDGAMDYAYQHSFTHEWNDFDNPSYRDHTMAYPTENGVVDTIQWEGFREAVDDVRYVTTLIEAVETAKAAGGTKARLAWATEPWIGTIDPQADLDATRRQMIQRIIALTD</sequence>
<reference evidence="1" key="1">
    <citation type="journal article" date="2014" name="Front. Microbiol.">
        <title>High frequency of phylogenetically diverse reductive dehalogenase-homologous genes in deep subseafloor sedimentary metagenomes.</title>
        <authorList>
            <person name="Kawai M."/>
            <person name="Futagami T."/>
            <person name="Toyoda A."/>
            <person name="Takaki Y."/>
            <person name="Nishi S."/>
            <person name="Hori S."/>
            <person name="Arai W."/>
            <person name="Tsubouchi T."/>
            <person name="Morono Y."/>
            <person name="Uchiyama I."/>
            <person name="Ito T."/>
            <person name="Fujiyama A."/>
            <person name="Inagaki F."/>
            <person name="Takami H."/>
        </authorList>
    </citation>
    <scope>NUCLEOTIDE SEQUENCE</scope>
    <source>
        <strain evidence="1">Expedition CK06-06</strain>
    </source>
</reference>
<accession>X1CWR8</accession>
<comment type="caution">
    <text evidence="1">The sequence shown here is derived from an EMBL/GenBank/DDBJ whole genome shotgun (WGS) entry which is preliminary data.</text>
</comment>
<gene>
    <name evidence="1" type="ORF">S01H4_51566</name>
</gene>
<dbReference type="AlphaFoldDB" id="X1CWR8"/>